<keyword evidence="3" id="KW-1185">Reference proteome</keyword>
<dbReference type="AlphaFoldDB" id="A0AAN9NL96"/>
<gene>
    <name evidence="2" type="ORF">VNO80_06235</name>
</gene>
<name>A0AAN9NL96_PHACN</name>
<evidence type="ECO:0000256" key="1">
    <source>
        <dbReference type="SAM" id="MobiDB-lite"/>
    </source>
</evidence>
<feature type="compositionally biased region" description="Basic residues" evidence="1">
    <location>
        <begin position="1"/>
        <end position="16"/>
    </location>
</feature>
<sequence length="433" mass="48036">MPSVSRRKAKQAKKLKTWSILNHHSSPADQIQGEAVSANNSKKMEGFLNGATRDSQKVGTQSLSEDKEVAVEVDDSQDGDIVITDEEEAPQSEENKVLVDSGKVEEPQEHVSESVAETFEPDTVKDAQVENTVESDTVMLEFDEDFESDPDGVKETDLYPSVSGNEGLRETEVVETAIVKDMTVAEEEKNVVSDAVSKTLLGEVEEANDVCGDYSLTLTDAETSVPKPCESDKVAPTIIEKSLDLKLTLDEKVQESSGGLEESSYESAKESFPPSLSVVPDAESNENQTTVPVAQREITSWKSCCGLIEIMREDVRMWELELRFGGIAHSLSLRLRGIFYFYSAFMLRFSVVTSFHFKNHKPMHIAAASPNPSNRTKMTPSNRKRQFSNSTNKSVLSLDHIIQSHVMRTTVDKTNGREINLQLLVNRNCRVLP</sequence>
<protein>
    <submittedName>
        <fullName evidence="2">Uncharacterized protein</fullName>
    </submittedName>
</protein>
<organism evidence="2 3">
    <name type="scientific">Phaseolus coccineus</name>
    <name type="common">Scarlet runner bean</name>
    <name type="synonym">Phaseolus multiflorus</name>
    <dbReference type="NCBI Taxonomy" id="3886"/>
    <lineage>
        <taxon>Eukaryota</taxon>
        <taxon>Viridiplantae</taxon>
        <taxon>Streptophyta</taxon>
        <taxon>Embryophyta</taxon>
        <taxon>Tracheophyta</taxon>
        <taxon>Spermatophyta</taxon>
        <taxon>Magnoliopsida</taxon>
        <taxon>eudicotyledons</taxon>
        <taxon>Gunneridae</taxon>
        <taxon>Pentapetalae</taxon>
        <taxon>rosids</taxon>
        <taxon>fabids</taxon>
        <taxon>Fabales</taxon>
        <taxon>Fabaceae</taxon>
        <taxon>Papilionoideae</taxon>
        <taxon>50 kb inversion clade</taxon>
        <taxon>NPAAA clade</taxon>
        <taxon>indigoferoid/millettioid clade</taxon>
        <taxon>Phaseoleae</taxon>
        <taxon>Phaseolus</taxon>
    </lineage>
</organism>
<feature type="compositionally biased region" description="Basic and acidic residues" evidence="1">
    <location>
        <begin position="93"/>
        <end position="112"/>
    </location>
</feature>
<feature type="region of interest" description="Disordered" evidence="1">
    <location>
        <begin position="144"/>
        <end position="167"/>
    </location>
</feature>
<reference evidence="2 3" key="1">
    <citation type="submission" date="2024-01" db="EMBL/GenBank/DDBJ databases">
        <title>The genomes of 5 underutilized Papilionoideae crops provide insights into root nodulation and disease resistanc.</title>
        <authorList>
            <person name="Jiang F."/>
        </authorList>
    </citation>
    <scope>NUCLEOTIDE SEQUENCE [LARGE SCALE GENOMIC DNA]</scope>
    <source>
        <strain evidence="2">JINMINGXINNONG_FW02</strain>
        <tissue evidence="2">Leaves</tissue>
    </source>
</reference>
<comment type="caution">
    <text evidence="2">The sequence shown here is derived from an EMBL/GenBank/DDBJ whole genome shotgun (WGS) entry which is preliminary data.</text>
</comment>
<feature type="compositionally biased region" description="Acidic residues" evidence="1">
    <location>
        <begin position="71"/>
        <end position="91"/>
    </location>
</feature>
<dbReference type="EMBL" id="JAYMYR010000003">
    <property type="protein sequence ID" value="KAK7372847.1"/>
    <property type="molecule type" value="Genomic_DNA"/>
</dbReference>
<feature type="compositionally biased region" description="Polar residues" evidence="1">
    <location>
        <begin position="370"/>
        <end position="392"/>
    </location>
</feature>
<evidence type="ECO:0000313" key="2">
    <source>
        <dbReference type="EMBL" id="KAK7372847.1"/>
    </source>
</evidence>
<feature type="region of interest" description="Disordered" evidence="1">
    <location>
        <begin position="1"/>
        <end position="117"/>
    </location>
</feature>
<feature type="region of interest" description="Disordered" evidence="1">
    <location>
        <begin position="366"/>
        <end position="392"/>
    </location>
</feature>
<evidence type="ECO:0000313" key="3">
    <source>
        <dbReference type="Proteomes" id="UP001374584"/>
    </source>
</evidence>
<proteinExistence type="predicted"/>
<dbReference type="Proteomes" id="UP001374584">
    <property type="component" value="Unassembled WGS sequence"/>
</dbReference>
<feature type="compositionally biased region" description="Polar residues" evidence="1">
    <location>
        <begin position="19"/>
        <end position="29"/>
    </location>
</feature>
<accession>A0AAN9NL96</accession>